<name>A0A0D6PBP7_9PROT</name>
<protein>
    <submittedName>
        <fullName evidence="2">Uncharacterized protein</fullName>
    </submittedName>
</protein>
<feature type="compositionally biased region" description="Polar residues" evidence="1">
    <location>
        <begin position="278"/>
        <end position="287"/>
    </location>
</feature>
<evidence type="ECO:0000313" key="3">
    <source>
        <dbReference type="Proteomes" id="UP000032668"/>
    </source>
</evidence>
<dbReference type="OrthoDB" id="6476616at2"/>
<feature type="region of interest" description="Disordered" evidence="1">
    <location>
        <begin position="274"/>
        <end position="302"/>
    </location>
</feature>
<evidence type="ECO:0000256" key="1">
    <source>
        <dbReference type="SAM" id="MobiDB-lite"/>
    </source>
</evidence>
<dbReference type="RefSeq" id="WP_048877117.1">
    <property type="nucleotide sequence ID" value="NZ_BANC01000005.1"/>
</dbReference>
<organism evidence="2 3">
    <name type="scientific">Acidocella aminolytica 101 = DSM 11237</name>
    <dbReference type="NCBI Taxonomy" id="1120923"/>
    <lineage>
        <taxon>Bacteria</taxon>
        <taxon>Pseudomonadati</taxon>
        <taxon>Pseudomonadota</taxon>
        <taxon>Alphaproteobacteria</taxon>
        <taxon>Acetobacterales</taxon>
        <taxon>Acidocellaceae</taxon>
        <taxon>Acidocella</taxon>
    </lineage>
</organism>
<dbReference type="EMBL" id="BANC01000005">
    <property type="protein sequence ID" value="GAN78618.1"/>
    <property type="molecule type" value="Genomic_DNA"/>
</dbReference>
<sequence>MILESKQVAENVAGLLNSYAEGKNASTEVVKSQVMALIFSNVPSLDQAVASYRINCDDFLAKTIAVKGMPTRTIIGGSTGEIVSSSGRSVADNFQKLLPLIKKCHASCIENYRTQAKICFEKYVSDINQLIDQFLAEVPRTAKERAPYIARIKREIRYFSKWNQLFYTHKAMSFPSEVEYIFIMSGEPLAAVWEYSSLDEECEFPPDMDHKQRDGRVYAVRRNWAEAKSLMVVGSDGYIDEIDRPHQETGCMCHLHWLYSISDLPEEMLTAKGKASLEKSTTTQVGASTPPRATKKPSAPVARKSWLSRLFSKS</sequence>
<gene>
    <name evidence="2" type="ORF">Aam_005_017</name>
</gene>
<accession>A0A0D6PBP7</accession>
<dbReference type="Proteomes" id="UP000032668">
    <property type="component" value="Unassembled WGS sequence"/>
</dbReference>
<reference evidence="2 3" key="1">
    <citation type="submission" date="2012-11" db="EMBL/GenBank/DDBJ databases">
        <title>Whole genome sequence of Acidocella aminolytica 101 = DSM 11237.</title>
        <authorList>
            <person name="Azuma Y."/>
            <person name="Higashiura N."/>
            <person name="Hirakawa H."/>
            <person name="Matsushita K."/>
        </authorList>
    </citation>
    <scope>NUCLEOTIDE SEQUENCE [LARGE SCALE GENOMIC DNA]</scope>
    <source>
        <strain evidence="3">101 / DSM 11237</strain>
    </source>
</reference>
<keyword evidence="3" id="KW-1185">Reference proteome</keyword>
<comment type="caution">
    <text evidence="2">The sequence shown here is derived from an EMBL/GenBank/DDBJ whole genome shotgun (WGS) entry which is preliminary data.</text>
</comment>
<evidence type="ECO:0000313" key="2">
    <source>
        <dbReference type="EMBL" id="GAN78618.1"/>
    </source>
</evidence>
<dbReference type="AlphaFoldDB" id="A0A0D6PBP7"/>
<proteinExistence type="predicted"/>